<evidence type="ECO:0000313" key="2">
    <source>
        <dbReference type="Proteomes" id="UP001162992"/>
    </source>
</evidence>
<name>A0ACC2CLY3_DIPCM</name>
<proteinExistence type="predicted"/>
<keyword evidence="2" id="KW-1185">Reference proteome</keyword>
<dbReference type="EMBL" id="CM055100">
    <property type="protein sequence ID" value="KAJ7542960.1"/>
    <property type="molecule type" value="Genomic_DNA"/>
</dbReference>
<reference evidence="2" key="1">
    <citation type="journal article" date="2024" name="Proc. Natl. Acad. Sci. U.S.A.">
        <title>Extraordinary preservation of gene collinearity over three hundred million years revealed in homosporous lycophytes.</title>
        <authorList>
            <person name="Li C."/>
            <person name="Wickell D."/>
            <person name="Kuo L.Y."/>
            <person name="Chen X."/>
            <person name="Nie B."/>
            <person name="Liao X."/>
            <person name="Peng D."/>
            <person name="Ji J."/>
            <person name="Jenkins J."/>
            <person name="Williams M."/>
            <person name="Shu S."/>
            <person name="Plott C."/>
            <person name="Barry K."/>
            <person name="Rajasekar S."/>
            <person name="Grimwood J."/>
            <person name="Han X."/>
            <person name="Sun S."/>
            <person name="Hou Z."/>
            <person name="He W."/>
            <person name="Dai G."/>
            <person name="Sun C."/>
            <person name="Schmutz J."/>
            <person name="Leebens-Mack J.H."/>
            <person name="Li F.W."/>
            <person name="Wang L."/>
        </authorList>
    </citation>
    <scope>NUCLEOTIDE SEQUENCE [LARGE SCALE GENOMIC DNA]</scope>
    <source>
        <strain evidence="2">cv. PW_Plant_1</strain>
    </source>
</reference>
<sequence>MLNAVCSQVFGQGSSCFNIKPTTLWHLLLLCYLFNGVKNVYGKEAGACSGEEHWVSVQQQCGSLGLDVIGKDLHACCSELEAVNKRHCLCSVSKVLQPWLGAWQEFCHLEFSVPGSWQCDQYTGMHLPIINASDWPHQVGVLIPTRNNLLGVNTSFNEQLSDQQSIPPVEGVVKGMALVFGGWTMLSCLFWAPRLQLKRKEEEKEVSSRTMSLASTSISSGRSYVSCSSSAFSTNLSAQGSLSECGALAFTMGELSKVTGNFSPSHKIGQGGFGAVYKGKLRNGTFVAIKRARKNAADARLSAEFKAEVQMLSRIEHLNLVKLIGYLEEVGERILVFEYVPNGNLREHLDAQFGVVLDLGTRLDILIDVAHALTYLHLYADEPIIHRDVKSSNILLTDNFRAKVADFGFSKAGPSEMGVTHVSTQVKGTAGYLDPEYLLSYQVTLKSDVYSFGVLMVEVLTGRRPIELRREGDERVTIRWAFKKFREGQIVHTVDTRLEISSESYITIGRMAELAFRCAAPTRNERPTMKEAAEILCNIRKDYQSWLLERNYKERRRSSKSFQSGGSDSRS</sequence>
<protein>
    <submittedName>
        <fullName evidence="1">Uncharacterized protein</fullName>
    </submittedName>
</protein>
<organism evidence="1 2">
    <name type="scientific">Diphasiastrum complanatum</name>
    <name type="common">Issler's clubmoss</name>
    <name type="synonym">Lycopodium complanatum</name>
    <dbReference type="NCBI Taxonomy" id="34168"/>
    <lineage>
        <taxon>Eukaryota</taxon>
        <taxon>Viridiplantae</taxon>
        <taxon>Streptophyta</taxon>
        <taxon>Embryophyta</taxon>
        <taxon>Tracheophyta</taxon>
        <taxon>Lycopodiopsida</taxon>
        <taxon>Lycopodiales</taxon>
        <taxon>Lycopodiaceae</taxon>
        <taxon>Lycopodioideae</taxon>
        <taxon>Diphasiastrum</taxon>
    </lineage>
</organism>
<dbReference type="Proteomes" id="UP001162992">
    <property type="component" value="Chromosome 9"/>
</dbReference>
<accession>A0ACC2CLY3</accession>
<gene>
    <name evidence="1" type="ORF">O6H91_09G019900</name>
</gene>
<comment type="caution">
    <text evidence="1">The sequence shown here is derived from an EMBL/GenBank/DDBJ whole genome shotgun (WGS) entry which is preliminary data.</text>
</comment>
<evidence type="ECO:0000313" key="1">
    <source>
        <dbReference type="EMBL" id="KAJ7542960.1"/>
    </source>
</evidence>